<feature type="domain" description="HTH cro/C1-type" evidence="4">
    <location>
        <begin position="7"/>
        <end position="60"/>
    </location>
</feature>
<dbReference type="CDD" id="cd00093">
    <property type="entry name" value="HTH_XRE"/>
    <property type="match status" value="1"/>
</dbReference>
<dbReference type="SUPFAM" id="SSF47413">
    <property type="entry name" value="lambda repressor-like DNA-binding domains"/>
    <property type="match status" value="1"/>
</dbReference>
<proteinExistence type="predicted"/>
<dbReference type="GO" id="GO:0003677">
    <property type="term" value="F:DNA binding"/>
    <property type="evidence" value="ECO:0007669"/>
    <property type="project" value="UniProtKB-KW"/>
</dbReference>
<evidence type="ECO:0000256" key="3">
    <source>
        <dbReference type="ARBA" id="ARBA00023163"/>
    </source>
</evidence>
<dbReference type="Gene3D" id="1.10.260.40">
    <property type="entry name" value="lambda repressor-like DNA-binding domains"/>
    <property type="match status" value="1"/>
</dbReference>
<keyword evidence="1" id="KW-0805">Transcription regulation</keyword>
<organism evidence="5 6">
    <name type="scientific">Ancylobacter novellus</name>
    <name type="common">Thiobacillus novellus</name>
    <dbReference type="NCBI Taxonomy" id="921"/>
    <lineage>
        <taxon>Bacteria</taxon>
        <taxon>Pseudomonadati</taxon>
        <taxon>Pseudomonadota</taxon>
        <taxon>Alphaproteobacteria</taxon>
        <taxon>Hyphomicrobiales</taxon>
        <taxon>Xanthobacteraceae</taxon>
        <taxon>Ancylobacter</taxon>
    </lineage>
</organism>
<name>A0A2W5MGF5_ANCNO</name>
<protein>
    <submittedName>
        <fullName evidence="5">Transcriptional regulator</fullName>
    </submittedName>
</protein>
<accession>A0A2W5MGF5</accession>
<evidence type="ECO:0000313" key="5">
    <source>
        <dbReference type="EMBL" id="PZQ12470.1"/>
    </source>
</evidence>
<gene>
    <name evidence="5" type="ORF">DI565_16070</name>
</gene>
<dbReference type="Proteomes" id="UP000249577">
    <property type="component" value="Unassembled WGS sequence"/>
</dbReference>
<dbReference type="InterPro" id="IPR010982">
    <property type="entry name" value="Lambda_DNA-bd_dom_sf"/>
</dbReference>
<dbReference type="InterPro" id="IPR001387">
    <property type="entry name" value="Cro/C1-type_HTH"/>
</dbReference>
<dbReference type="GO" id="GO:0005829">
    <property type="term" value="C:cytosol"/>
    <property type="evidence" value="ECO:0007669"/>
    <property type="project" value="TreeGrafter"/>
</dbReference>
<evidence type="ECO:0000256" key="1">
    <source>
        <dbReference type="ARBA" id="ARBA00023015"/>
    </source>
</evidence>
<dbReference type="PANTHER" id="PTHR46797">
    <property type="entry name" value="HTH-TYPE TRANSCRIPTIONAL REGULATOR"/>
    <property type="match status" value="1"/>
</dbReference>
<evidence type="ECO:0000256" key="2">
    <source>
        <dbReference type="ARBA" id="ARBA00023125"/>
    </source>
</evidence>
<dbReference type="SMART" id="SM00530">
    <property type="entry name" value="HTH_XRE"/>
    <property type="match status" value="1"/>
</dbReference>
<dbReference type="InterPro" id="IPR050807">
    <property type="entry name" value="TransReg_Diox_bact_type"/>
</dbReference>
<dbReference type="PROSITE" id="PS50943">
    <property type="entry name" value="HTH_CROC1"/>
    <property type="match status" value="1"/>
</dbReference>
<evidence type="ECO:0000313" key="6">
    <source>
        <dbReference type="Proteomes" id="UP000249577"/>
    </source>
</evidence>
<dbReference type="EMBL" id="QFPN01000009">
    <property type="protein sequence ID" value="PZQ12470.1"/>
    <property type="molecule type" value="Genomic_DNA"/>
</dbReference>
<evidence type="ECO:0000259" key="4">
    <source>
        <dbReference type="PROSITE" id="PS50943"/>
    </source>
</evidence>
<sequence length="64" mass="7290">MLAHNSRRLRAARGWSQEKLALEAGVARSFVNDLERQDRNLTIDMLQKIIRAFGVRAVDLFHAG</sequence>
<keyword evidence="2" id="KW-0238">DNA-binding</keyword>
<keyword evidence="3" id="KW-0804">Transcription</keyword>
<dbReference type="PANTHER" id="PTHR46797:SF23">
    <property type="entry name" value="HTH-TYPE TRANSCRIPTIONAL REGULATOR SUTR"/>
    <property type="match status" value="1"/>
</dbReference>
<dbReference type="GO" id="GO:0003700">
    <property type="term" value="F:DNA-binding transcription factor activity"/>
    <property type="evidence" value="ECO:0007669"/>
    <property type="project" value="TreeGrafter"/>
</dbReference>
<dbReference type="Pfam" id="PF01381">
    <property type="entry name" value="HTH_3"/>
    <property type="match status" value="1"/>
</dbReference>
<dbReference type="AlphaFoldDB" id="A0A2W5MGF5"/>
<comment type="caution">
    <text evidence="5">The sequence shown here is derived from an EMBL/GenBank/DDBJ whole genome shotgun (WGS) entry which is preliminary data.</text>
</comment>
<reference evidence="5 6" key="1">
    <citation type="submission" date="2017-08" db="EMBL/GenBank/DDBJ databases">
        <title>Infants hospitalized years apart are colonized by the same room-sourced microbial strains.</title>
        <authorList>
            <person name="Brooks B."/>
            <person name="Olm M.R."/>
            <person name="Firek B.A."/>
            <person name="Baker R."/>
            <person name="Thomas B.C."/>
            <person name="Morowitz M.J."/>
            <person name="Banfield J.F."/>
        </authorList>
    </citation>
    <scope>NUCLEOTIDE SEQUENCE [LARGE SCALE GENOMIC DNA]</scope>
    <source>
        <strain evidence="5">S2_005_003_R2_43</strain>
    </source>
</reference>